<evidence type="ECO:0008006" key="3">
    <source>
        <dbReference type="Google" id="ProtNLM"/>
    </source>
</evidence>
<accession>A0A3D3R5D4</accession>
<protein>
    <recommendedName>
        <fullName evidence="3">BON domain-containing protein</fullName>
    </recommendedName>
</protein>
<comment type="caution">
    <text evidence="1">The sequence shown here is derived from an EMBL/GenBank/DDBJ whole genome shotgun (WGS) entry which is preliminary data.</text>
</comment>
<evidence type="ECO:0000313" key="2">
    <source>
        <dbReference type="Proteomes" id="UP000263642"/>
    </source>
</evidence>
<evidence type="ECO:0000313" key="1">
    <source>
        <dbReference type="EMBL" id="HCO23227.1"/>
    </source>
</evidence>
<sequence length="116" mass="12999">MDRTLLVVKELKMKNETLAHETNRIPSKTAARSAPMQFNAAHSLECEIQHALTEDSDVCLNSLVVHRTKNGVCLKGVLEFDGECPDITKRIQALTGIEEVINHLLIKRRMPLPKKG</sequence>
<dbReference type="EMBL" id="DQAY01000055">
    <property type="protein sequence ID" value="HCO23227.1"/>
    <property type="molecule type" value="Genomic_DNA"/>
</dbReference>
<name>A0A3D3R5D4_9PLAN</name>
<gene>
    <name evidence="1" type="ORF">DIT97_09280</name>
</gene>
<dbReference type="AlphaFoldDB" id="A0A3D3R5D4"/>
<dbReference type="Proteomes" id="UP000263642">
    <property type="component" value="Unassembled WGS sequence"/>
</dbReference>
<organism evidence="1 2">
    <name type="scientific">Gimesia maris</name>
    <dbReference type="NCBI Taxonomy" id="122"/>
    <lineage>
        <taxon>Bacteria</taxon>
        <taxon>Pseudomonadati</taxon>
        <taxon>Planctomycetota</taxon>
        <taxon>Planctomycetia</taxon>
        <taxon>Planctomycetales</taxon>
        <taxon>Planctomycetaceae</taxon>
        <taxon>Gimesia</taxon>
    </lineage>
</organism>
<proteinExistence type="predicted"/>
<reference evidence="1 2" key="1">
    <citation type="journal article" date="2018" name="Nat. Biotechnol.">
        <title>A standardized bacterial taxonomy based on genome phylogeny substantially revises the tree of life.</title>
        <authorList>
            <person name="Parks D.H."/>
            <person name="Chuvochina M."/>
            <person name="Waite D.W."/>
            <person name="Rinke C."/>
            <person name="Skarshewski A."/>
            <person name="Chaumeil P.A."/>
            <person name="Hugenholtz P."/>
        </authorList>
    </citation>
    <scope>NUCLEOTIDE SEQUENCE [LARGE SCALE GENOMIC DNA]</scope>
    <source>
        <strain evidence="1">UBA9375</strain>
    </source>
</reference>